<dbReference type="InterPro" id="IPR036866">
    <property type="entry name" value="RibonucZ/Hydroxyglut_hydro"/>
</dbReference>
<dbReference type="InterPro" id="IPR050698">
    <property type="entry name" value="MBL"/>
</dbReference>
<organism evidence="1">
    <name type="scientific">Candidatus Heimdallarchaeum aukensis</name>
    <dbReference type="NCBI Taxonomy" id="2876573"/>
    <lineage>
        <taxon>Archaea</taxon>
        <taxon>Promethearchaeati</taxon>
        <taxon>Candidatus Heimdallarchaeota</taxon>
        <taxon>Candidatus Heimdallarchaeia (ex Rinke et al. 2021) (nom. nud.)</taxon>
        <taxon>Candidatus Heimdallarchaeales</taxon>
        <taxon>Candidatus Heimdallarchaeaceae</taxon>
        <taxon>Candidatus Heimdallarchaeum</taxon>
    </lineage>
</organism>
<dbReference type="SUPFAM" id="SSF56281">
    <property type="entry name" value="Metallo-hydrolase/oxidoreductase"/>
    <property type="match status" value="1"/>
</dbReference>
<accession>A0A9Y1BJ44</accession>
<name>A0A9Y1BJ44_9ARCH</name>
<evidence type="ECO:0000313" key="1">
    <source>
        <dbReference type="EMBL" id="UJG40021.1"/>
    </source>
</evidence>
<dbReference type="Gene3D" id="3.60.15.10">
    <property type="entry name" value="Ribonuclease Z/Hydroxyacylglutathione hydrolase-like"/>
    <property type="match status" value="1"/>
</dbReference>
<dbReference type="PANTHER" id="PTHR11203:SF37">
    <property type="entry name" value="INTEGRATOR COMPLEX SUBUNIT 11"/>
    <property type="match status" value="1"/>
</dbReference>
<dbReference type="GO" id="GO:0004521">
    <property type="term" value="F:RNA endonuclease activity"/>
    <property type="evidence" value="ECO:0007669"/>
    <property type="project" value="TreeGrafter"/>
</dbReference>
<gene>
    <name evidence="1" type="ORF">K9W45_09230</name>
</gene>
<dbReference type="PANTHER" id="PTHR11203">
    <property type="entry name" value="CLEAVAGE AND POLYADENYLATION SPECIFICITY FACTOR FAMILY MEMBER"/>
    <property type="match status" value="1"/>
</dbReference>
<sequence>MPSIVKYENGIRVIDTERKTSLIADPTTIATAKKNTAAIITHAHTDHAIAFPNEGIKVYATKIASELFSTLTGKKSKNTFFMEYNKEIKIKEMNIEALPAGHLLGAAQILFKTEKKNILYTGDISFGKMKTVKEAKEPEEKIDILITEATYGKPDLYFEPRETVKMKIFNWIVEKIKENNLAVINVGNLGPAQEIIAYLNEMLEIDIYCNKKTSRINEVYKKNGIKLKYKEIEEIEEKIDPKNSLILLSRGEKKIPEKIIKEKIKVKRAIVTGQAARFNYTSFEKAFPFSMHANTKEIEEYAKKIKPKKIYTLYGFESELAAYLRKKINVDARPLKIANEKLPIEEFF</sequence>
<dbReference type="Proteomes" id="UP001201020">
    <property type="component" value="Chromosome"/>
</dbReference>
<dbReference type="EMBL" id="CP084166">
    <property type="protein sequence ID" value="UJG40021.1"/>
    <property type="molecule type" value="Genomic_DNA"/>
</dbReference>
<reference evidence="1" key="1">
    <citation type="journal article" date="2022" name="Nat. Microbiol.">
        <title>Unique mobile elements and scalable gene flow at the prokaryote-eukaryote boundary revealed by circularized Asgard archaea genomes.</title>
        <authorList>
            <person name="Wu F."/>
            <person name="Speth D.R."/>
            <person name="Philosof A."/>
            <person name="Cremiere A."/>
            <person name="Narayanan A."/>
            <person name="Barco R.A."/>
            <person name="Connon S.A."/>
            <person name="Amend J.P."/>
            <person name="Antoshechkin I.A."/>
            <person name="Orphan V.J."/>
        </authorList>
    </citation>
    <scope>NUCLEOTIDE SEQUENCE</scope>
    <source>
        <strain evidence="1">PM71</strain>
    </source>
</reference>
<dbReference type="AlphaFoldDB" id="A0A9Y1BJ44"/>
<proteinExistence type="predicted"/>
<protein>
    <submittedName>
        <fullName evidence="1">MBL fold metallo-hydrolase</fullName>
    </submittedName>
</protein>